<protein>
    <recommendedName>
        <fullName evidence="3">N-acetyltransferase domain-containing protein</fullName>
    </recommendedName>
</protein>
<dbReference type="Gene3D" id="3.40.630.30">
    <property type="match status" value="1"/>
</dbReference>
<evidence type="ECO:0000313" key="5">
    <source>
        <dbReference type="Proteomes" id="UP001516023"/>
    </source>
</evidence>
<dbReference type="Pfam" id="PF00583">
    <property type="entry name" value="Acetyltransf_1"/>
    <property type="match status" value="1"/>
</dbReference>
<name>A0ABD3PUI2_9STRA</name>
<dbReference type="EMBL" id="JABMIG020000119">
    <property type="protein sequence ID" value="KAL3791026.1"/>
    <property type="molecule type" value="Genomic_DNA"/>
</dbReference>
<reference evidence="4 5" key="1">
    <citation type="journal article" date="2020" name="G3 (Bethesda)">
        <title>Improved Reference Genome for Cyclotella cryptica CCMP332, a Model for Cell Wall Morphogenesis, Salinity Adaptation, and Lipid Production in Diatoms (Bacillariophyta).</title>
        <authorList>
            <person name="Roberts W.R."/>
            <person name="Downey K.M."/>
            <person name="Ruck E.C."/>
            <person name="Traller J.C."/>
            <person name="Alverson A.J."/>
        </authorList>
    </citation>
    <scope>NUCLEOTIDE SEQUENCE [LARGE SCALE GENOMIC DNA]</scope>
    <source>
        <strain evidence="4 5">CCMP332</strain>
    </source>
</reference>
<evidence type="ECO:0000313" key="4">
    <source>
        <dbReference type="EMBL" id="KAL3791026.1"/>
    </source>
</evidence>
<dbReference type="InterPro" id="IPR016181">
    <property type="entry name" value="Acyl_CoA_acyltransferase"/>
</dbReference>
<feature type="transmembrane region" description="Helical" evidence="2">
    <location>
        <begin position="316"/>
        <end position="334"/>
    </location>
</feature>
<dbReference type="PROSITE" id="PS51186">
    <property type="entry name" value="GNAT"/>
    <property type="match status" value="1"/>
</dbReference>
<proteinExistence type="predicted"/>
<feature type="transmembrane region" description="Helical" evidence="2">
    <location>
        <begin position="355"/>
        <end position="374"/>
    </location>
</feature>
<sequence length="468" mass="51630">MESAERIVKAKANNSAPAGAVANKLNDNLNDDDDAGMSTRSVRNSSPSTQVDRTDHDSPSPDLPSPPDVEVIGNMIVDTLKDGLREQDSELDDGGKESNVVVDVEVGEILSGDERINVSGTSPYTISPILTIEEGLKTKEVGKRVFGIGEYLLMPRKPKWGFYAHEGDDYVGGIFIEQVGPREGMVSYIFVDSMAQGHKLGARLLDAGIKAMDEKRLKTQFALILDGNTASWNMFAKNGYKRPGVFRSLFGYSPRSFPKRLGYSLAFIGYNTWVRDDGLKNTDIHPKRWAMLESLLFSLFIGASLSLFSLRGGTEFLLTGIAVVAGITALRMALAYPIARMYGPVRFNRPEGGTLLSAILALAFGTWWPTFGFFVPKEDIWRDRDFGRYLGLQAFVAWMSLVAVYVGMSRLYPGLFNSGLETTVDLIIIYQMIPFFPFDSMDGAKVANYSKVMYVIGFALSLTAIILF</sequence>
<keyword evidence="2" id="KW-1133">Transmembrane helix</keyword>
<evidence type="ECO:0000256" key="2">
    <source>
        <dbReference type="SAM" id="Phobius"/>
    </source>
</evidence>
<comment type="caution">
    <text evidence="4">The sequence shown here is derived from an EMBL/GenBank/DDBJ whole genome shotgun (WGS) entry which is preliminary data.</text>
</comment>
<feature type="region of interest" description="Disordered" evidence="1">
    <location>
        <begin position="1"/>
        <end position="69"/>
    </location>
</feature>
<feature type="domain" description="N-acetyltransferase" evidence="3">
    <location>
        <begin position="124"/>
        <end position="262"/>
    </location>
</feature>
<dbReference type="InterPro" id="IPR000182">
    <property type="entry name" value="GNAT_dom"/>
</dbReference>
<dbReference type="Proteomes" id="UP001516023">
    <property type="component" value="Unassembled WGS sequence"/>
</dbReference>
<keyword evidence="5" id="KW-1185">Reference proteome</keyword>
<organism evidence="4 5">
    <name type="scientific">Cyclotella cryptica</name>
    <dbReference type="NCBI Taxonomy" id="29204"/>
    <lineage>
        <taxon>Eukaryota</taxon>
        <taxon>Sar</taxon>
        <taxon>Stramenopiles</taxon>
        <taxon>Ochrophyta</taxon>
        <taxon>Bacillariophyta</taxon>
        <taxon>Coscinodiscophyceae</taxon>
        <taxon>Thalassiosirophycidae</taxon>
        <taxon>Stephanodiscales</taxon>
        <taxon>Stephanodiscaceae</taxon>
        <taxon>Cyclotella</taxon>
    </lineage>
</organism>
<keyword evidence="2" id="KW-0472">Membrane</keyword>
<feature type="compositionally biased region" description="Polar residues" evidence="1">
    <location>
        <begin position="38"/>
        <end position="51"/>
    </location>
</feature>
<evidence type="ECO:0000259" key="3">
    <source>
        <dbReference type="PROSITE" id="PS51186"/>
    </source>
</evidence>
<feature type="transmembrane region" description="Helical" evidence="2">
    <location>
        <begin position="289"/>
        <end position="310"/>
    </location>
</feature>
<feature type="transmembrane region" description="Helical" evidence="2">
    <location>
        <begin position="448"/>
        <end position="467"/>
    </location>
</feature>
<dbReference type="SUPFAM" id="SSF55729">
    <property type="entry name" value="Acyl-CoA N-acyltransferases (Nat)"/>
    <property type="match status" value="1"/>
</dbReference>
<evidence type="ECO:0000256" key="1">
    <source>
        <dbReference type="SAM" id="MobiDB-lite"/>
    </source>
</evidence>
<feature type="transmembrane region" description="Helical" evidence="2">
    <location>
        <begin position="386"/>
        <end position="408"/>
    </location>
</feature>
<accession>A0ABD3PUI2</accession>
<dbReference type="AlphaFoldDB" id="A0ABD3PUI2"/>
<gene>
    <name evidence="4" type="ORF">HJC23_003015</name>
</gene>
<keyword evidence="2" id="KW-0812">Transmembrane</keyword>